<feature type="binding site" evidence="12">
    <location>
        <position position="105"/>
    </location>
    <ligand>
        <name>[4Fe-4S] cluster</name>
        <dbReference type="ChEBI" id="CHEBI:49883"/>
        <label>2</label>
    </ligand>
</feature>
<keyword evidence="12" id="KW-0520">NAD</keyword>
<dbReference type="Proteomes" id="UP000298685">
    <property type="component" value="Chromosome"/>
</dbReference>
<sequence>MSIQYIILAIFTQIRSIFLTMKHMFAKRETRLYPDHSVYLSPRYRGRIVLTKNPDGKERCVACNLCSVVCPVSCISLQKSQNKFGRWFPLFFRINFSRCIFCGLCEEACPTAAIQLIPDFELSDFNRKDLVYKKNDLSILGTGKYHNYNFYEKTGVYNQIDTSTKNSAHSIPVNIKDLLP</sequence>
<evidence type="ECO:0000256" key="3">
    <source>
        <dbReference type="ARBA" id="ARBA00022723"/>
    </source>
</evidence>
<keyword evidence="14" id="KW-0560">Oxidoreductase</keyword>
<comment type="catalytic activity">
    <reaction evidence="12">
        <text>a quinone + NADH + 5 H(+)(in) = a quinol + NAD(+) + 4 H(+)(out)</text>
        <dbReference type="Rhea" id="RHEA:57888"/>
        <dbReference type="ChEBI" id="CHEBI:15378"/>
        <dbReference type="ChEBI" id="CHEBI:24646"/>
        <dbReference type="ChEBI" id="CHEBI:57540"/>
        <dbReference type="ChEBI" id="CHEBI:57945"/>
        <dbReference type="ChEBI" id="CHEBI:132124"/>
    </reaction>
</comment>
<feature type="binding site" evidence="12">
    <location>
        <position position="63"/>
    </location>
    <ligand>
        <name>[4Fe-4S] cluster</name>
        <dbReference type="ChEBI" id="CHEBI:49883"/>
        <label>1</label>
    </ligand>
</feature>
<dbReference type="PROSITE" id="PS00198">
    <property type="entry name" value="4FE4S_FER_1"/>
    <property type="match status" value="1"/>
</dbReference>
<keyword evidence="12" id="KW-1003">Cell membrane</keyword>
<comment type="subunit">
    <text evidence="8 12">NDH-1 is composed of 13 different subunits. Subunits NuoA, H, J, K, L, M, N constitute the membrane sector of the complex.</text>
</comment>
<evidence type="ECO:0000256" key="12">
    <source>
        <dbReference type="HAMAP-Rule" id="MF_01351"/>
    </source>
</evidence>
<dbReference type="GO" id="GO:0050136">
    <property type="term" value="F:NADH dehydrogenase (quinone) (non-electrogenic) activity"/>
    <property type="evidence" value="ECO:0007669"/>
    <property type="project" value="UniProtKB-UniRule"/>
</dbReference>
<dbReference type="InterPro" id="IPR010226">
    <property type="entry name" value="NADH_quinone_OxRdtase_chainI"/>
</dbReference>
<proteinExistence type="inferred from homology"/>
<feature type="binding site" evidence="12">
    <location>
        <position position="66"/>
    </location>
    <ligand>
        <name>[4Fe-4S] cluster</name>
        <dbReference type="ChEBI" id="CHEBI:49883"/>
        <label>1</label>
    </ligand>
</feature>
<feature type="binding site" evidence="12">
    <location>
        <position position="102"/>
    </location>
    <ligand>
        <name>[4Fe-4S] cluster</name>
        <dbReference type="ChEBI" id="CHEBI:49883"/>
        <label>2</label>
    </ligand>
</feature>
<dbReference type="GO" id="GO:0005886">
    <property type="term" value="C:plasma membrane"/>
    <property type="evidence" value="ECO:0007669"/>
    <property type="project" value="UniProtKB-SubCell"/>
</dbReference>
<reference evidence="14 15" key="1">
    <citation type="submission" date="2018-10" db="EMBL/GenBank/DDBJ databases">
        <title>Comparative functional genomics of the obligate endosymbiont Buchnera aphidicola.</title>
        <authorList>
            <person name="Chong R.A."/>
        </authorList>
    </citation>
    <scope>NUCLEOTIDE SEQUENCE [LARGE SCALE GENOMIC DNA]</scope>
    <source>
        <strain evidence="14 15">Ska</strain>
    </source>
</reference>
<accession>A0A4D6Y7L6</accession>
<comment type="cofactor">
    <cofactor evidence="12">
        <name>[4Fe-4S] cluster</name>
        <dbReference type="ChEBI" id="CHEBI:49883"/>
    </cofactor>
    <text evidence="12">Binds 2 [4Fe-4S] clusters per subunit.</text>
</comment>
<evidence type="ECO:0000256" key="2">
    <source>
        <dbReference type="ARBA" id="ARBA00022485"/>
    </source>
</evidence>
<dbReference type="InterPro" id="IPR017896">
    <property type="entry name" value="4Fe4S_Fe-S-bd"/>
</dbReference>
<dbReference type="NCBIfam" id="TIGR01971">
    <property type="entry name" value="NuoI"/>
    <property type="match status" value="1"/>
</dbReference>
<organism evidence="14 15">
    <name type="scientific">Buchnera aphidicola</name>
    <name type="common">Sarucallis kahawaluokalani</name>
    <dbReference type="NCBI Taxonomy" id="1241878"/>
    <lineage>
        <taxon>Bacteria</taxon>
        <taxon>Pseudomonadati</taxon>
        <taxon>Pseudomonadota</taxon>
        <taxon>Gammaproteobacteria</taxon>
        <taxon>Enterobacterales</taxon>
        <taxon>Erwiniaceae</taxon>
        <taxon>Buchnera</taxon>
    </lineage>
</organism>
<dbReference type="GO" id="GO:0005506">
    <property type="term" value="F:iron ion binding"/>
    <property type="evidence" value="ECO:0007669"/>
    <property type="project" value="UniProtKB-UniRule"/>
</dbReference>
<dbReference type="PROSITE" id="PS51379">
    <property type="entry name" value="4FE4S_FER_2"/>
    <property type="match status" value="2"/>
</dbReference>
<evidence type="ECO:0000256" key="6">
    <source>
        <dbReference type="ARBA" id="ARBA00023004"/>
    </source>
</evidence>
<dbReference type="GO" id="GO:0009060">
    <property type="term" value="P:aerobic respiration"/>
    <property type="evidence" value="ECO:0007669"/>
    <property type="project" value="TreeGrafter"/>
</dbReference>
<dbReference type="GO" id="GO:0048038">
    <property type="term" value="F:quinone binding"/>
    <property type="evidence" value="ECO:0007669"/>
    <property type="project" value="UniProtKB-KW"/>
</dbReference>
<keyword evidence="2 12" id="KW-0004">4Fe-4S</keyword>
<dbReference type="SUPFAM" id="SSF54862">
    <property type="entry name" value="4Fe-4S ferredoxins"/>
    <property type="match status" value="1"/>
</dbReference>
<feature type="binding site" evidence="12">
    <location>
        <position position="99"/>
    </location>
    <ligand>
        <name>[4Fe-4S] cluster</name>
        <dbReference type="ChEBI" id="CHEBI:49883"/>
        <label>2</label>
    </ligand>
</feature>
<name>A0A4D6Y7L6_9GAMM</name>
<keyword evidence="12" id="KW-0472">Membrane</keyword>
<comment type="function">
    <text evidence="12">NDH-1 shuttles electrons from NADH, via FMN and iron-sulfur (Fe-S) centers, to quinones in the respiratory chain. The immediate electron acceptor for the enzyme in this species is believed to be ubiquinone. Couples the redox reaction to proton translocation (for every two electrons transferred, four hydrogen ions are translocated across the cytoplasmic membrane), and thus conserves the redox energy in a proton gradient.</text>
</comment>
<dbReference type="PANTHER" id="PTHR10849">
    <property type="entry name" value="NADH DEHYDROGENASE UBIQUINONE IRON-SULFUR PROTEIN 8, MITOCHONDRIAL"/>
    <property type="match status" value="1"/>
</dbReference>
<keyword evidence="7 12" id="KW-0411">Iron-sulfur</keyword>
<evidence type="ECO:0000256" key="5">
    <source>
        <dbReference type="ARBA" id="ARBA00022967"/>
    </source>
</evidence>
<keyword evidence="12" id="KW-0874">Quinone</keyword>
<evidence type="ECO:0000259" key="13">
    <source>
        <dbReference type="PROSITE" id="PS51379"/>
    </source>
</evidence>
<protein>
    <recommendedName>
        <fullName evidence="9 12">NADH-quinone oxidoreductase subunit I</fullName>
        <ecNumber evidence="12">7.1.1.-</ecNumber>
    </recommendedName>
    <alternativeName>
        <fullName evidence="10 12">NADH dehydrogenase I subunit I</fullName>
    </alternativeName>
    <alternativeName>
        <fullName evidence="11 12">NDH-1 subunit I</fullName>
    </alternativeName>
</protein>
<dbReference type="Pfam" id="PF12838">
    <property type="entry name" value="Fer4_7"/>
    <property type="match status" value="1"/>
</dbReference>
<feature type="binding site" evidence="12">
    <location>
        <position position="70"/>
    </location>
    <ligand>
        <name>[4Fe-4S] cluster</name>
        <dbReference type="ChEBI" id="CHEBI:49883"/>
        <label>2</label>
    </ligand>
</feature>
<dbReference type="EMBL" id="CP032999">
    <property type="protein sequence ID" value="QCI25916.1"/>
    <property type="molecule type" value="Genomic_DNA"/>
</dbReference>
<comment type="subcellular location">
    <subcellularLocation>
        <location evidence="12">Cell membrane</location>
        <topology evidence="12">Peripheral membrane protein</topology>
    </subcellularLocation>
</comment>
<dbReference type="RefSeq" id="WP_158350400.1">
    <property type="nucleotide sequence ID" value="NZ_CP032999.1"/>
</dbReference>
<dbReference type="EC" id="7.1.1.-" evidence="12"/>
<dbReference type="NCBIfam" id="NF004536">
    <property type="entry name" value="PRK05888.1-1"/>
    <property type="match status" value="1"/>
</dbReference>
<feature type="binding site" evidence="12">
    <location>
        <position position="109"/>
    </location>
    <ligand>
        <name>[4Fe-4S] cluster</name>
        <dbReference type="ChEBI" id="CHEBI:49883"/>
        <label>1</label>
    </ligand>
</feature>
<evidence type="ECO:0000256" key="9">
    <source>
        <dbReference type="ARBA" id="ARBA00040641"/>
    </source>
</evidence>
<evidence type="ECO:0000256" key="11">
    <source>
        <dbReference type="ARBA" id="ARBA00043079"/>
    </source>
</evidence>
<gene>
    <name evidence="12 14" type="primary">nuoI</name>
    <name evidence="14" type="ORF">D9V78_00575</name>
</gene>
<keyword evidence="12" id="KW-0830">Ubiquinone</keyword>
<feature type="binding site" evidence="12">
    <location>
        <position position="60"/>
    </location>
    <ligand>
        <name>[4Fe-4S] cluster</name>
        <dbReference type="ChEBI" id="CHEBI:49883"/>
        <label>1</label>
    </ligand>
</feature>
<evidence type="ECO:0000256" key="10">
    <source>
        <dbReference type="ARBA" id="ARBA00041748"/>
    </source>
</evidence>
<dbReference type="AlphaFoldDB" id="A0A4D6Y7L6"/>
<evidence type="ECO:0000313" key="15">
    <source>
        <dbReference type="Proteomes" id="UP000298685"/>
    </source>
</evidence>
<evidence type="ECO:0000256" key="4">
    <source>
        <dbReference type="ARBA" id="ARBA00022737"/>
    </source>
</evidence>
<feature type="domain" description="4Fe-4S ferredoxin-type" evidence="13">
    <location>
        <begin position="90"/>
        <end position="119"/>
    </location>
</feature>
<keyword evidence="3 12" id="KW-0479">Metal-binding</keyword>
<evidence type="ECO:0000256" key="8">
    <source>
        <dbReference type="ARBA" id="ARBA00038844"/>
    </source>
</evidence>
<dbReference type="InterPro" id="IPR017900">
    <property type="entry name" value="4Fe4S_Fe_S_CS"/>
</dbReference>
<dbReference type="Gene3D" id="3.30.70.3270">
    <property type="match status" value="1"/>
</dbReference>
<keyword evidence="6 12" id="KW-0408">Iron</keyword>
<dbReference type="GO" id="GO:0051539">
    <property type="term" value="F:4 iron, 4 sulfur cluster binding"/>
    <property type="evidence" value="ECO:0007669"/>
    <property type="project" value="UniProtKB-KW"/>
</dbReference>
<evidence type="ECO:0000313" key="14">
    <source>
        <dbReference type="EMBL" id="QCI25916.1"/>
    </source>
</evidence>
<comment type="similarity">
    <text evidence="1 12">Belongs to the complex I 23 kDa subunit family.</text>
</comment>
<dbReference type="OrthoDB" id="9808559at2"/>
<evidence type="ECO:0000256" key="1">
    <source>
        <dbReference type="ARBA" id="ARBA00010277"/>
    </source>
</evidence>
<dbReference type="PANTHER" id="PTHR10849:SF20">
    <property type="entry name" value="NADH DEHYDROGENASE [UBIQUINONE] IRON-SULFUR PROTEIN 8, MITOCHONDRIAL"/>
    <property type="match status" value="1"/>
</dbReference>
<evidence type="ECO:0000256" key="7">
    <source>
        <dbReference type="ARBA" id="ARBA00023014"/>
    </source>
</evidence>
<dbReference type="HAMAP" id="MF_01351">
    <property type="entry name" value="NDH1_NuoI"/>
    <property type="match status" value="1"/>
</dbReference>
<feature type="domain" description="4Fe-4S ferredoxin-type" evidence="13">
    <location>
        <begin position="50"/>
        <end position="80"/>
    </location>
</feature>
<keyword evidence="4" id="KW-0677">Repeat</keyword>
<keyword evidence="5 12" id="KW-1278">Translocase</keyword>